<dbReference type="InterPro" id="IPR012337">
    <property type="entry name" value="RNaseH-like_sf"/>
</dbReference>
<comment type="caution">
    <text evidence="2">The sequence shown here is derived from an EMBL/GenBank/DDBJ whole genome shotgun (WGS) entry which is preliminary data.</text>
</comment>
<dbReference type="Proteomes" id="UP001589887">
    <property type="component" value="Unassembled WGS sequence"/>
</dbReference>
<keyword evidence="2" id="KW-0540">Nuclease</keyword>
<dbReference type="SUPFAM" id="SSF53098">
    <property type="entry name" value="Ribonuclease H-like"/>
    <property type="match status" value="1"/>
</dbReference>
<name>A0ABV6TGA3_9ACTN</name>
<dbReference type="GO" id="GO:0004527">
    <property type="term" value="F:exonuclease activity"/>
    <property type="evidence" value="ECO:0007669"/>
    <property type="project" value="UniProtKB-KW"/>
</dbReference>
<organism evidence="2 3">
    <name type="scientific">Streptomyces noboritoensis</name>
    <dbReference type="NCBI Taxonomy" id="67337"/>
    <lineage>
        <taxon>Bacteria</taxon>
        <taxon>Bacillati</taxon>
        <taxon>Actinomycetota</taxon>
        <taxon>Actinomycetes</taxon>
        <taxon>Kitasatosporales</taxon>
        <taxon>Streptomycetaceae</taxon>
        <taxon>Streptomyces</taxon>
    </lineage>
</organism>
<keyword evidence="2" id="KW-0378">Hydrolase</keyword>
<protein>
    <submittedName>
        <fullName evidence="2">Exonuclease domain-containing protein</fullName>
    </submittedName>
</protein>
<proteinExistence type="predicted"/>
<accession>A0ABV6TGA3</accession>
<gene>
    <name evidence="2" type="ORF">ACFH04_07245</name>
</gene>
<dbReference type="InterPro" id="IPR013520">
    <property type="entry name" value="Ribonucl_H"/>
</dbReference>
<dbReference type="Gene3D" id="3.30.420.10">
    <property type="entry name" value="Ribonuclease H-like superfamily/Ribonuclease H"/>
    <property type="match status" value="1"/>
</dbReference>
<reference evidence="2 3" key="1">
    <citation type="submission" date="2024-09" db="EMBL/GenBank/DDBJ databases">
        <authorList>
            <person name="Sun Q."/>
            <person name="Mori K."/>
        </authorList>
    </citation>
    <scope>NUCLEOTIDE SEQUENCE [LARGE SCALE GENOMIC DNA]</scope>
    <source>
        <strain evidence="2 3">JCM 4557</strain>
    </source>
</reference>
<sequence length="268" mass="30918">MNNPHPADLFTTVVDTIPVDCIRPHDSDATWVVYQHGRHHPHHILGVLRARTHTDGHWYVQHTGEHHPTLADAIRTLRRPTAWPHHRNQAITWARRTLADPSLLLIDIQTTGLHHPYALEIAVLHPNGHLLINETLNPQSPIDPHATALHGHTRHTTAHAPTFSDLLPRLTQALRHQHCLAYNTPFDHHVLHRELHRHYHHPAPTHTWLNTIRWSDALPPIATWTGRWSARHHTYRYPPLTSHYNAAANCHTLLDKLHRLAQSDTRHN</sequence>
<evidence type="ECO:0000259" key="1">
    <source>
        <dbReference type="Pfam" id="PF00929"/>
    </source>
</evidence>
<feature type="domain" description="Exonuclease" evidence="1">
    <location>
        <begin position="105"/>
        <end position="215"/>
    </location>
</feature>
<dbReference type="CDD" id="cd06127">
    <property type="entry name" value="DEDDh"/>
    <property type="match status" value="1"/>
</dbReference>
<keyword evidence="2" id="KW-0269">Exonuclease</keyword>
<dbReference type="Pfam" id="PF00929">
    <property type="entry name" value="RNase_T"/>
    <property type="match status" value="1"/>
</dbReference>
<evidence type="ECO:0000313" key="2">
    <source>
        <dbReference type="EMBL" id="MFC0843530.1"/>
    </source>
</evidence>
<dbReference type="InterPro" id="IPR036397">
    <property type="entry name" value="RNaseH_sf"/>
</dbReference>
<evidence type="ECO:0000313" key="3">
    <source>
        <dbReference type="Proteomes" id="UP001589887"/>
    </source>
</evidence>
<dbReference type="RefSeq" id="WP_394317284.1">
    <property type="nucleotide sequence ID" value="NZ_JBHMQV010000007.1"/>
</dbReference>
<dbReference type="EMBL" id="JBHMQV010000007">
    <property type="protein sequence ID" value="MFC0843530.1"/>
    <property type="molecule type" value="Genomic_DNA"/>
</dbReference>
<keyword evidence="3" id="KW-1185">Reference proteome</keyword>